<evidence type="ECO:0008006" key="4">
    <source>
        <dbReference type="Google" id="ProtNLM"/>
    </source>
</evidence>
<evidence type="ECO:0000313" key="3">
    <source>
        <dbReference type="Proteomes" id="UP000814176"/>
    </source>
</evidence>
<name>A0ABQ8K0N0_9APHY</name>
<accession>A0ABQ8K0N0</accession>
<dbReference type="GeneID" id="72005919"/>
<evidence type="ECO:0000313" key="2">
    <source>
        <dbReference type="EMBL" id="KAH9830206.1"/>
    </source>
</evidence>
<organism evidence="2 3">
    <name type="scientific">Rhodofomes roseus</name>
    <dbReference type="NCBI Taxonomy" id="34475"/>
    <lineage>
        <taxon>Eukaryota</taxon>
        <taxon>Fungi</taxon>
        <taxon>Dikarya</taxon>
        <taxon>Basidiomycota</taxon>
        <taxon>Agaricomycotina</taxon>
        <taxon>Agaricomycetes</taxon>
        <taxon>Polyporales</taxon>
        <taxon>Rhodofomes</taxon>
    </lineage>
</organism>
<dbReference type="RefSeq" id="XP_047773558.1">
    <property type="nucleotide sequence ID" value="XM_047925187.1"/>
</dbReference>
<proteinExistence type="predicted"/>
<feature type="compositionally biased region" description="Basic residues" evidence="1">
    <location>
        <begin position="185"/>
        <end position="194"/>
    </location>
</feature>
<dbReference type="EMBL" id="JADCUA010000033">
    <property type="protein sequence ID" value="KAH9830206.1"/>
    <property type="molecule type" value="Genomic_DNA"/>
</dbReference>
<comment type="caution">
    <text evidence="2">The sequence shown here is derived from an EMBL/GenBank/DDBJ whole genome shotgun (WGS) entry which is preliminary data.</text>
</comment>
<sequence>MFAEEVPRAGPWATVGPRRLPAIMVCNGDKQATYYALGLRCSRGDPGARLIEYFEVACVTACSRGGCEWALKYKTPRQQLVLCTKVRILSSKHTPSNLTCEIWEFRRSLAEDRIYGTRLGRTIIDSDKDSDVVPNIVAAGFLQLAGSLSKHNNLKMMIRPRKCCRRTVTSPLVSVAMYSGPSTRSGHRTARHCTRPPERTDGIHIGAIKR</sequence>
<reference evidence="2 3" key="1">
    <citation type="journal article" date="2021" name="Environ. Microbiol.">
        <title>Gene family expansions and transcriptome signatures uncover fungal adaptations to wood decay.</title>
        <authorList>
            <person name="Hage H."/>
            <person name="Miyauchi S."/>
            <person name="Viragh M."/>
            <person name="Drula E."/>
            <person name="Min B."/>
            <person name="Chaduli D."/>
            <person name="Navarro D."/>
            <person name="Favel A."/>
            <person name="Norest M."/>
            <person name="Lesage-Meessen L."/>
            <person name="Balint B."/>
            <person name="Merenyi Z."/>
            <person name="de Eugenio L."/>
            <person name="Morin E."/>
            <person name="Martinez A.T."/>
            <person name="Baldrian P."/>
            <person name="Stursova M."/>
            <person name="Martinez M.J."/>
            <person name="Novotny C."/>
            <person name="Magnuson J.K."/>
            <person name="Spatafora J.W."/>
            <person name="Maurice S."/>
            <person name="Pangilinan J."/>
            <person name="Andreopoulos W."/>
            <person name="LaButti K."/>
            <person name="Hundley H."/>
            <person name="Na H."/>
            <person name="Kuo A."/>
            <person name="Barry K."/>
            <person name="Lipzen A."/>
            <person name="Henrissat B."/>
            <person name="Riley R."/>
            <person name="Ahrendt S."/>
            <person name="Nagy L.G."/>
            <person name="Grigoriev I.V."/>
            <person name="Martin F."/>
            <person name="Rosso M.N."/>
        </authorList>
    </citation>
    <scope>NUCLEOTIDE SEQUENCE [LARGE SCALE GENOMIC DNA]</scope>
    <source>
        <strain evidence="2 3">CIRM-BRFM 1785</strain>
    </source>
</reference>
<protein>
    <recommendedName>
        <fullName evidence="4">Transposase DDE domain-containing protein</fullName>
    </recommendedName>
</protein>
<gene>
    <name evidence="2" type="ORF">C8Q71DRAFT_787779</name>
</gene>
<keyword evidence="3" id="KW-1185">Reference proteome</keyword>
<feature type="region of interest" description="Disordered" evidence="1">
    <location>
        <begin position="179"/>
        <end position="201"/>
    </location>
</feature>
<dbReference type="Proteomes" id="UP000814176">
    <property type="component" value="Unassembled WGS sequence"/>
</dbReference>
<evidence type="ECO:0000256" key="1">
    <source>
        <dbReference type="SAM" id="MobiDB-lite"/>
    </source>
</evidence>